<dbReference type="PIRSF" id="PIRSF038980">
    <property type="entry name" value="A2M_bac"/>
    <property type="match status" value="1"/>
</dbReference>
<dbReference type="PANTHER" id="PTHR40094">
    <property type="entry name" value="ALPHA-2-MACROGLOBULIN HOMOLOG"/>
    <property type="match status" value="1"/>
</dbReference>
<keyword evidence="4" id="KW-1015">Disulfide bond</keyword>
<evidence type="ECO:0000256" key="1">
    <source>
        <dbReference type="ARBA" id="ARBA00010556"/>
    </source>
</evidence>
<dbReference type="SMART" id="SM01359">
    <property type="entry name" value="A2M_N_2"/>
    <property type="match status" value="1"/>
</dbReference>
<proteinExistence type="inferred from homology"/>
<dbReference type="Gene3D" id="3.50.4.10">
    <property type="entry name" value="Hepatocyte Growth Factor"/>
    <property type="match status" value="1"/>
</dbReference>
<dbReference type="Pfam" id="PF07703">
    <property type="entry name" value="A2M_BRD"/>
    <property type="match status" value="1"/>
</dbReference>
<dbReference type="PANTHER" id="PTHR40094:SF1">
    <property type="entry name" value="UBIQUITIN DOMAIN-CONTAINING PROTEIN"/>
    <property type="match status" value="1"/>
</dbReference>
<dbReference type="Proteomes" id="UP000244081">
    <property type="component" value="Unassembled WGS sequence"/>
</dbReference>
<dbReference type="InterPro" id="IPR000177">
    <property type="entry name" value="Apple"/>
</dbReference>
<dbReference type="InterPro" id="IPR003609">
    <property type="entry name" value="Pan_app"/>
</dbReference>
<comment type="caution">
    <text evidence="7">The sequence shown here is derived from an EMBL/GenBank/DDBJ whole genome shotgun (WGS) entry which is preliminary data.</text>
</comment>
<dbReference type="InterPro" id="IPR011625">
    <property type="entry name" value="A2M_N_BRD"/>
</dbReference>
<evidence type="ECO:0000313" key="7">
    <source>
        <dbReference type="EMBL" id="PTW61338.1"/>
    </source>
</evidence>
<dbReference type="GO" id="GO:0006508">
    <property type="term" value="P:proteolysis"/>
    <property type="evidence" value="ECO:0007669"/>
    <property type="project" value="InterPro"/>
</dbReference>
<dbReference type="SUPFAM" id="SSF48239">
    <property type="entry name" value="Terpenoid cyclases/Protein prenyltransferases"/>
    <property type="match status" value="1"/>
</dbReference>
<evidence type="ECO:0000313" key="8">
    <source>
        <dbReference type="Proteomes" id="UP000244081"/>
    </source>
</evidence>
<dbReference type="Gene3D" id="1.50.10.20">
    <property type="match status" value="1"/>
</dbReference>
<dbReference type="InterPro" id="IPR041246">
    <property type="entry name" value="Bact_MG10"/>
</dbReference>
<dbReference type="CDD" id="cd01100">
    <property type="entry name" value="APPLE_Factor_XI_like"/>
    <property type="match status" value="1"/>
</dbReference>
<evidence type="ECO:0000256" key="2">
    <source>
        <dbReference type="ARBA" id="ARBA00022729"/>
    </source>
</evidence>
<dbReference type="InterPro" id="IPR008930">
    <property type="entry name" value="Terpenoid_cyclase/PrenylTrfase"/>
</dbReference>
<dbReference type="Pfam" id="PF14295">
    <property type="entry name" value="PAN_4"/>
    <property type="match status" value="1"/>
</dbReference>
<dbReference type="SMART" id="SM01360">
    <property type="entry name" value="A2M"/>
    <property type="match status" value="1"/>
</dbReference>
<dbReference type="InterPro" id="IPR011626">
    <property type="entry name" value="Alpha-macroglobulin_TED"/>
</dbReference>
<dbReference type="InterPro" id="IPR002890">
    <property type="entry name" value="MG2"/>
</dbReference>
<feature type="signal peptide" evidence="5">
    <location>
        <begin position="1"/>
        <end position="34"/>
    </location>
</feature>
<dbReference type="Pfam" id="PF01835">
    <property type="entry name" value="MG2"/>
    <property type="match status" value="1"/>
</dbReference>
<dbReference type="Pfam" id="PF17962">
    <property type="entry name" value="bMG6"/>
    <property type="match status" value="1"/>
</dbReference>
<dbReference type="InterPro" id="IPR026284">
    <property type="entry name" value="A2MG_proteobact"/>
</dbReference>
<dbReference type="InterPro" id="IPR021868">
    <property type="entry name" value="Alpha_2_Macroglob_MG3"/>
</dbReference>
<protein>
    <recommendedName>
        <fullName evidence="6">Apple domain-containing protein</fullName>
    </recommendedName>
</protein>
<keyword evidence="2 5" id="KW-0732">Signal</keyword>
<reference evidence="7 8" key="1">
    <citation type="submission" date="2018-04" db="EMBL/GenBank/DDBJ databases">
        <title>Genomic Encyclopedia of Archaeal and Bacterial Type Strains, Phase II (KMG-II): from individual species to whole genera.</title>
        <authorList>
            <person name="Goeker M."/>
        </authorList>
    </citation>
    <scope>NUCLEOTIDE SEQUENCE [LARGE SCALE GENOMIC DNA]</scope>
    <source>
        <strain evidence="7 8">DSM 23382</strain>
    </source>
</reference>
<dbReference type="InterPro" id="IPR041462">
    <property type="entry name" value="Bact_A2M_MG6"/>
</dbReference>
<dbReference type="EMBL" id="QAYG01000002">
    <property type="protein sequence ID" value="PTW61338.1"/>
    <property type="molecule type" value="Genomic_DNA"/>
</dbReference>
<dbReference type="OrthoDB" id="9767116at2"/>
<dbReference type="Pfam" id="PF17972">
    <property type="entry name" value="bMG5"/>
    <property type="match status" value="1"/>
</dbReference>
<dbReference type="Gene3D" id="2.60.40.1930">
    <property type="match status" value="1"/>
</dbReference>
<organism evidence="7 8">
    <name type="scientific">Breoghania corrubedonensis</name>
    <dbReference type="NCBI Taxonomy" id="665038"/>
    <lineage>
        <taxon>Bacteria</taxon>
        <taxon>Pseudomonadati</taxon>
        <taxon>Pseudomonadota</taxon>
        <taxon>Alphaproteobacteria</taxon>
        <taxon>Hyphomicrobiales</taxon>
        <taxon>Stappiaceae</taxon>
        <taxon>Breoghania</taxon>
    </lineage>
</organism>
<dbReference type="SMART" id="SM00223">
    <property type="entry name" value="APPLE"/>
    <property type="match status" value="1"/>
</dbReference>
<dbReference type="Pfam" id="PF00207">
    <property type="entry name" value="A2M"/>
    <property type="match status" value="1"/>
</dbReference>
<gene>
    <name evidence="7" type="ORF">C8N35_10247</name>
</gene>
<name>A0A2T5VC63_9HYPH</name>
<evidence type="ECO:0000256" key="3">
    <source>
        <dbReference type="ARBA" id="ARBA00022737"/>
    </source>
</evidence>
<dbReference type="Pfam" id="PF07678">
    <property type="entry name" value="TED_complement"/>
    <property type="match status" value="1"/>
</dbReference>
<dbReference type="SUPFAM" id="SSF57414">
    <property type="entry name" value="Hairpin loop containing domain-like"/>
    <property type="match status" value="1"/>
</dbReference>
<dbReference type="InterPro" id="IPR001599">
    <property type="entry name" value="Macroglobln_a2"/>
</dbReference>
<dbReference type="Pfam" id="PF11974">
    <property type="entry name" value="bMG3"/>
    <property type="match status" value="1"/>
</dbReference>
<keyword evidence="8" id="KW-1185">Reference proteome</keyword>
<dbReference type="InterPro" id="IPR047565">
    <property type="entry name" value="Alpha-macroglob_thiol-ester_cl"/>
</dbReference>
<sequence length="1838" mass="196928">MRGGKLRRFASKAAMMGAAAAIGAVLLTAIPATAAEKRIVTVPDADYFGADYRTAKDVDLEACKAVCLDDPECKAFTYNQSARWCFLKRDFGDLRRFAGAVAGRVVEVKPQASPRDSEARRAELDYLPSSLRQEADRFAASLATRYTPGSLGLDALIRNAEGAMASGHPIEAVTFFGRALVLAGERSDLWLSAAKAANSANPKDWQDQQRMRETATAAAVNAYLSSADDDTRIQSLEALAVSLKARQLWKPAIRSYRAALAIREDARLRGDYDRLVAEYGFRIVEHQVDSDAAAPRICLIFSDKLQTLRPNLADFVSVLGAPGTSVTVEDAQICVDGVRHGARYDISVRAGIPAADGEKLEKGANLTVYVRDRAPSVRFVGRAYVLPRGDDPTIPVVTVNTRELTGTIYRVSDRALAGLVREGNFLDQLNSWRADQMADDVGSKVWEGKIDVGSKLNQDVTTAIPLDDIGLDLKPGAYALVAKVPDDRSNQWGPFATQWFIVSDLGLTSYSGRDGLHVFVRSLSTAKAVAGVTVTLVAANNDVLGSAVTDAGGQATFDPGLARGTGGNRPAVLNANVKGGDYAFLDLTKAPFDLTDRGVDGRPAPGPMDVFAYTERGVYRPGATVHAVALARDDKAMAQPDVPLTFVFKRPDGVEQRRAVVTDAGLGGHAVDLKLPSGAMRGTWSLAVYADPKGDALADVSFLVEDFEPERVAFELESQADRLDPDVPATISLKADYLYGAPAAGMKLEGEVTLSPTREWSAFKGYEFGLADEEAYPNSASLPAGLKTDVQGKLSFDLTLPDSPVDTQLSKADVVARLVDAGGRYVERTLTREVMPNSSRIGIRPLFEDSVAEGGPAEFNVILAGRDGKRMAAKDVAWTLSKIETHYQWFKANGSWQFDAVKTTRRISAGTLDLDARDPGRLSLPVDWGRFRLEISGGPDQTATSVEFSAGWYVAKASADTPDVLEVGLDKQRYRPGEVAKLRLQPRFGGIALIAVMADGLIDTKLVEVKGAEETSVDLPVTDAWGPGAYVTVTLYRPMDIAAKRMPSRAIGLTWLDVDPGKRDLSIELSTPETMRPNGTLAVPVKLANLAPGEEAYITVAAVDVGILNLTRYEPPAPDDWYFGQRKLGVEMRDLYGQLIDRMAGTRGAVRSGGDGMGLRADGPPPTQKPLALFSGVVKVDDDGEATVDFNIPDFNGTVKVMAVAWSAAGIGHASADVIVRDPVVASVSLPRFLNPGDNSRMLVELDNVEGPAGTYRLSFTETPEIAIAAADSDLTVELAAKEHKAVRVPIEGRIVGDAELTLVINGPDGPVATKTLALGVRDLTPDVTRRTVVSLVPGQSIYLGSSMLDGLRPEASHVSFSAGALAGLDVVGLLSSLNRYPYGCTEQLTSAALPLLYLNKVAEASGMTKDAELRNRVQRALAGILSNQASNGAFGVWSPNDEGRSLWLDAYVTDFLTRAREADYDVPSLAYSQALDNLANSLAYASDFHDGGEDVAYALYVLTRAGRSSIGDIRYYIDTKLADFATSLARAQLGAAAALYGEKARAQTAFASAVTEIRSTDGKPWHYRSDYGSYLRDTAGVLALAADSGMSNLNFDDLTHRIAADVAARARLSTQEKAWMLLAADALLKKDKAADLTLDGDALGSPATRLFGGAVLMNAALQVSNAGADAVDVATTVTGPAIGPLAPAGNGFTLTRETYDLDGKPVDAATVAQNQRMVVVLRVQALDDLSGRLMVVDPLPAGFEIDNPRLVRSGDLGGLDWLALDSQVTHTEFRDDRFVATFDRDGSGVRNTTFAYLVRAVTPGSYARPPAQVEDMYRPDRFARTGTERVEVVGPNR</sequence>
<accession>A0A2T5VC63</accession>
<dbReference type="InterPro" id="IPR041203">
    <property type="entry name" value="Bact_A2M_MG5"/>
</dbReference>
<dbReference type="PROSITE" id="PS50948">
    <property type="entry name" value="PAN"/>
    <property type="match status" value="1"/>
</dbReference>
<keyword evidence="3" id="KW-0677">Repeat</keyword>
<evidence type="ECO:0000256" key="4">
    <source>
        <dbReference type="ARBA" id="ARBA00023157"/>
    </source>
</evidence>
<dbReference type="CDD" id="cd02891">
    <property type="entry name" value="A2M_like"/>
    <property type="match status" value="1"/>
</dbReference>
<feature type="domain" description="Apple" evidence="6">
    <location>
        <begin position="34"/>
        <end position="98"/>
    </location>
</feature>
<dbReference type="Pfam" id="PF21142">
    <property type="entry name" value="A2M_bMG2"/>
    <property type="match status" value="1"/>
</dbReference>
<evidence type="ECO:0000256" key="5">
    <source>
        <dbReference type="SAM" id="SignalP"/>
    </source>
</evidence>
<comment type="similarity">
    <text evidence="1">Belongs to the protease inhibitor I39 (alpha-2-macroglobulin) family. Bacterial alpha-2-macroglobulin subfamily.</text>
</comment>
<dbReference type="RefSeq" id="WP_107989208.1">
    <property type="nucleotide sequence ID" value="NZ_QAYG01000002.1"/>
</dbReference>
<dbReference type="SMART" id="SM01419">
    <property type="entry name" value="Thiol-ester_cl"/>
    <property type="match status" value="1"/>
</dbReference>
<dbReference type="InterPro" id="IPR051802">
    <property type="entry name" value="YfhM-like"/>
</dbReference>
<dbReference type="GO" id="GO:0005615">
    <property type="term" value="C:extracellular space"/>
    <property type="evidence" value="ECO:0007669"/>
    <property type="project" value="InterPro"/>
</dbReference>
<evidence type="ECO:0000259" key="6">
    <source>
        <dbReference type="PROSITE" id="PS50948"/>
    </source>
</evidence>
<dbReference type="InterPro" id="IPR049120">
    <property type="entry name" value="A2M_bMG2"/>
</dbReference>
<dbReference type="Pfam" id="PF17973">
    <property type="entry name" value="bMG10"/>
    <property type="match status" value="1"/>
</dbReference>
<feature type="chain" id="PRO_5015779111" description="Apple domain-containing protein" evidence="5">
    <location>
        <begin position="35"/>
        <end position="1838"/>
    </location>
</feature>
<dbReference type="GO" id="GO:0004866">
    <property type="term" value="F:endopeptidase inhibitor activity"/>
    <property type="evidence" value="ECO:0007669"/>
    <property type="project" value="InterPro"/>
</dbReference>